<name>A0A6G8PTM1_9ACTN</name>
<evidence type="ECO:0000259" key="4">
    <source>
        <dbReference type="Pfam" id="PF13439"/>
    </source>
</evidence>
<dbReference type="InterPro" id="IPR028098">
    <property type="entry name" value="Glyco_trans_4-like_N"/>
</dbReference>
<evidence type="ECO:0000259" key="3">
    <source>
        <dbReference type="Pfam" id="PF00534"/>
    </source>
</evidence>
<protein>
    <submittedName>
        <fullName evidence="5">Glycosyltransferase</fullName>
    </submittedName>
</protein>
<accession>A0A6G8PTM1</accession>
<evidence type="ECO:0000256" key="1">
    <source>
        <dbReference type="ARBA" id="ARBA00022676"/>
    </source>
</evidence>
<dbReference type="Proteomes" id="UP000502706">
    <property type="component" value="Chromosome"/>
</dbReference>
<gene>
    <name evidence="5" type="ORF">GBA65_03220</name>
</gene>
<dbReference type="GO" id="GO:0016757">
    <property type="term" value="F:glycosyltransferase activity"/>
    <property type="evidence" value="ECO:0007669"/>
    <property type="project" value="UniProtKB-KW"/>
</dbReference>
<dbReference type="Pfam" id="PF13439">
    <property type="entry name" value="Glyco_transf_4"/>
    <property type="match status" value="1"/>
</dbReference>
<feature type="domain" description="Glycosyl transferase family 1" evidence="3">
    <location>
        <begin position="190"/>
        <end position="354"/>
    </location>
</feature>
<reference evidence="5 6" key="1">
    <citation type="submission" date="2019-10" db="EMBL/GenBank/DDBJ databases">
        <title>Rubrobacter sp nov SCSIO 52915 isolated from a deep-sea sediment in the South China Sea.</title>
        <authorList>
            <person name="Chen R.W."/>
        </authorList>
    </citation>
    <scope>NUCLEOTIDE SEQUENCE [LARGE SCALE GENOMIC DNA]</scope>
    <source>
        <strain evidence="5 6">SCSIO 52915</strain>
    </source>
</reference>
<feature type="domain" description="Glycosyltransferase subfamily 4-like N-terminal" evidence="4">
    <location>
        <begin position="16"/>
        <end position="179"/>
    </location>
</feature>
<organism evidence="5 6">
    <name type="scientific">Rubrobacter marinus</name>
    <dbReference type="NCBI Taxonomy" id="2653852"/>
    <lineage>
        <taxon>Bacteria</taxon>
        <taxon>Bacillati</taxon>
        <taxon>Actinomycetota</taxon>
        <taxon>Rubrobacteria</taxon>
        <taxon>Rubrobacterales</taxon>
        <taxon>Rubrobacteraceae</taxon>
        <taxon>Rubrobacter</taxon>
    </lineage>
</organism>
<dbReference type="PANTHER" id="PTHR12526">
    <property type="entry name" value="GLYCOSYLTRANSFERASE"/>
    <property type="match status" value="1"/>
</dbReference>
<dbReference type="Gene3D" id="3.40.50.2000">
    <property type="entry name" value="Glycogen Phosphorylase B"/>
    <property type="match status" value="2"/>
</dbReference>
<keyword evidence="1" id="KW-0328">Glycosyltransferase</keyword>
<dbReference type="AlphaFoldDB" id="A0A6G8PTM1"/>
<evidence type="ECO:0000313" key="5">
    <source>
        <dbReference type="EMBL" id="QIN77684.1"/>
    </source>
</evidence>
<evidence type="ECO:0000313" key="6">
    <source>
        <dbReference type="Proteomes" id="UP000502706"/>
    </source>
</evidence>
<sequence>MDARVYVLNVLFDDRFGGSSKRVTQVARYLSTHEDVHTLLCLPEGDGNTAEVAREMGVPVTRIGFERIPRPSDVRRVLRWIFRLPGDVRRFLALYRRERSDAVHVNGAFFLPPAIAAKLARVPLVWHLNDTVIPKRVAPFFGTLVRLMADRVLATSEDVARHYGVADSPHDVMPPPVDPRCFEVVWTPRKDGPRRIGLVANWNPLKGVEYFVRAAALVRERLEDIEVVFAGARLGTHAEYAREVDALIDELGLRPAVHEYGFVPSVAPVLAGLDVLVMTSTAEASSMPVLEAMAVGAPSVASDAGGVRELLHADPKNPAGVVVPIRDPEATATAVLDLLGRPEEAARMGRNGRRLAGERFSLEACAGRHLEAYAGAARRRADATR</sequence>
<dbReference type="InterPro" id="IPR001296">
    <property type="entry name" value="Glyco_trans_1"/>
</dbReference>
<evidence type="ECO:0000256" key="2">
    <source>
        <dbReference type="ARBA" id="ARBA00022679"/>
    </source>
</evidence>
<dbReference type="CDD" id="cd03801">
    <property type="entry name" value="GT4_PimA-like"/>
    <property type="match status" value="1"/>
</dbReference>
<dbReference type="Pfam" id="PF00534">
    <property type="entry name" value="Glycos_transf_1"/>
    <property type="match status" value="1"/>
</dbReference>
<dbReference type="SUPFAM" id="SSF53756">
    <property type="entry name" value="UDP-Glycosyltransferase/glycogen phosphorylase"/>
    <property type="match status" value="1"/>
</dbReference>
<proteinExistence type="predicted"/>
<dbReference type="EMBL" id="CP045121">
    <property type="protein sequence ID" value="QIN77684.1"/>
    <property type="molecule type" value="Genomic_DNA"/>
</dbReference>
<keyword evidence="6" id="KW-1185">Reference proteome</keyword>
<dbReference type="PANTHER" id="PTHR12526:SF510">
    <property type="entry name" value="D-INOSITOL 3-PHOSPHATE GLYCOSYLTRANSFERASE"/>
    <property type="match status" value="1"/>
</dbReference>
<keyword evidence="2 5" id="KW-0808">Transferase</keyword>
<dbReference type="KEGG" id="rmar:GBA65_03220"/>